<protein>
    <recommendedName>
        <fullName evidence="2">DOG1 domain-containing protein</fullName>
    </recommendedName>
</protein>
<reference evidence="3 5" key="2">
    <citation type="journal article" date="2018" name="Plant J.">
        <title>The Physcomitrella patens chromosome-scale assembly reveals moss genome structure and evolution.</title>
        <authorList>
            <person name="Lang D."/>
            <person name="Ullrich K.K."/>
            <person name="Murat F."/>
            <person name="Fuchs J."/>
            <person name="Jenkins J."/>
            <person name="Haas F.B."/>
            <person name="Piednoel M."/>
            <person name="Gundlach H."/>
            <person name="Van Bel M."/>
            <person name="Meyberg R."/>
            <person name="Vives C."/>
            <person name="Morata J."/>
            <person name="Symeonidi A."/>
            <person name="Hiss M."/>
            <person name="Muchero W."/>
            <person name="Kamisugi Y."/>
            <person name="Saleh O."/>
            <person name="Blanc G."/>
            <person name="Decker E.L."/>
            <person name="van Gessel N."/>
            <person name="Grimwood J."/>
            <person name="Hayes R.D."/>
            <person name="Graham S.W."/>
            <person name="Gunter L.E."/>
            <person name="McDaniel S.F."/>
            <person name="Hoernstein S.N.W."/>
            <person name="Larsson A."/>
            <person name="Li F.W."/>
            <person name="Perroud P.F."/>
            <person name="Phillips J."/>
            <person name="Ranjan P."/>
            <person name="Rokshar D.S."/>
            <person name="Rothfels C.J."/>
            <person name="Schneider L."/>
            <person name="Shu S."/>
            <person name="Stevenson D.W."/>
            <person name="Thummler F."/>
            <person name="Tillich M."/>
            <person name="Villarreal Aguilar J.C."/>
            <person name="Widiez T."/>
            <person name="Wong G.K."/>
            <person name="Wymore A."/>
            <person name="Zhang Y."/>
            <person name="Zimmer A.D."/>
            <person name="Quatrano R.S."/>
            <person name="Mayer K.F.X."/>
            <person name="Goodstein D."/>
            <person name="Casacuberta J.M."/>
            <person name="Vandepoele K."/>
            <person name="Reski R."/>
            <person name="Cuming A.C."/>
            <person name="Tuskan G.A."/>
            <person name="Maumus F."/>
            <person name="Salse J."/>
            <person name="Schmutz J."/>
            <person name="Rensing S.A."/>
        </authorList>
    </citation>
    <scope>NUCLEOTIDE SEQUENCE [LARGE SCALE GENOMIC DNA]</scope>
    <source>
        <strain evidence="4 5">cv. Gransden 2004</strain>
    </source>
</reference>
<evidence type="ECO:0000256" key="1">
    <source>
        <dbReference type="SAM" id="MobiDB-lite"/>
    </source>
</evidence>
<dbReference type="PANTHER" id="PTHR46354:SF4">
    <property type="entry name" value="PROTEIN DOG1-LIKE 3"/>
    <property type="match status" value="1"/>
</dbReference>
<dbReference type="Proteomes" id="UP000006727">
    <property type="component" value="Chromosome 11"/>
</dbReference>
<evidence type="ECO:0000313" key="3">
    <source>
        <dbReference type="EMBL" id="PNR44770.1"/>
    </source>
</evidence>
<dbReference type="GO" id="GO:0043565">
    <property type="term" value="F:sequence-specific DNA binding"/>
    <property type="evidence" value="ECO:0007669"/>
    <property type="project" value="InterPro"/>
</dbReference>
<feature type="domain" description="DOG1" evidence="2">
    <location>
        <begin position="4"/>
        <end position="246"/>
    </location>
</feature>
<name>A0A2K1JTC2_PHYPA</name>
<dbReference type="EMBL" id="ABEU02000011">
    <property type="protein sequence ID" value="PNR44770.1"/>
    <property type="molecule type" value="Genomic_DNA"/>
</dbReference>
<evidence type="ECO:0000313" key="5">
    <source>
        <dbReference type="Proteomes" id="UP000006727"/>
    </source>
</evidence>
<dbReference type="GeneID" id="112288199"/>
<organism evidence="3">
    <name type="scientific">Physcomitrium patens</name>
    <name type="common">Spreading-leaved earth moss</name>
    <name type="synonym">Physcomitrella patens</name>
    <dbReference type="NCBI Taxonomy" id="3218"/>
    <lineage>
        <taxon>Eukaryota</taxon>
        <taxon>Viridiplantae</taxon>
        <taxon>Streptophyta</taxon>
        <taxon>Embryophyta</taxon>
        <taxon>Bryophyta</taxon>
        <taxon>Bryophytina</taxon>
        <taxon>Bryopsida</taxon>
        <taxon>Funariidae</taxon>
        <taxon>Funariales</taxon>
        <taxon>Funariaceae</taxon>
        <taxon>Physcomitrium</taxon>
    </lineage>
</organism>
<dbReference type="OrthoDB" id="542841at2759"/>
<dbReference type="PaxDb" id="3218-PP1S39_376V6.1"/>
<dbReference type="EnsemblPlants" id="Pp3c11_3190V3.2">
    <property type="protein sequence ID" value="Pp3c11_3190V3.2"/>
    <property type="gene ID" value="Pp3c11_3190"/>
</dbReference>
<dbReference type="AlphaFoldDB" id="A0A2K1JTC2"/>
<dbReference type="EnsemblPlants" id="Pp3c11_3190V3.3">
    <property type="protein sequence ID" value="Pp3c11_3190V3.3"/>
    <property type="gene ID" value="Pp3c11_3190"/>
</dbReference>
<gene>
    <name evidence="4" type="primary">LOC112288199</name>
    <name evidence="3" type="ORF">PHYPA_014540</name>
</gene>
<dbReference type="Gramene" id="Pp3c11_3190V3.1">
    <property type="protein sequence ID" value="Pp3c11_3190V3.1"/>
    <property type="gene ID" value="Pp3c11_3190"/>
</dbReference>
<dbReference type="PROSITE" id="PS51806">
    <property type="entry name" value="DOG1"/>
    <property type="match status" value="1"/>
</dbReference>
<dbReference type="GO" id="GO:0006351">
    <property type="term" value="P:DNA-templated transcription"/>
    <property type="evidence" value="ECO:0007669"/>
    <property type="project" value="InterPro"/>
</dbReference>
<sequence length="301" mass="33835">MVDPDRRPDRDTRWWMYCQPHIRALREVMYSANANKEVEILLQKCVSLYMATINYNSSLDDEKIYIALTGGFVTSMEASFMWIGGWRPTTALLLVYSLMGVQLEDEIRNFGYGIRDTTNTSAVLSHRQLENLTNVQKSTRNVEKKLSKKLAHLQMLISDQDVLAAVMQVDSSTSRSGSKANPDIRTVLKPRMSRLKKLLIQADQLRLHTLHQLFLVLTPVQVARCAIASFELAFMMRELGNSAHCRNLQTAVPSSSNTFTSQSQGDFDVQSSRTLPSRLDTGPSCSTKDSGTSVEECSVDD</sequence>
<dbReference type="RefSeq" id="XP_024387923.1">
    <property type="nucleotide sequence ID" value="XM_024532155.2"/>
</dbReference>
<evidence type="ECO:0000259" key="2">
    <source>
        <dbReference type="PROSITE" id="PS51806"/>
    </source>
</evidence>
<accession>A0A2K1JTC2</accession>
<feature type="compositionally biased region" description="Polar residues" evidence="1">
    <location>
        <begin position="283"/>
        <end position="295"/>
    </location>
</feature>
<reference evidence="3 5" key="1">
    <citation type="journal article" date="2008" name="Science">
        <title>The Physcomitrella genome reveals evolutionary insights into the conquest of land by plants.</title>
        <authorList>
            <person name="Rensing S."/>
            <person name="Lang D."/>
            <person name="Zimmer A."/>
            <person name="Terry A."/>
            <person name="Salamov A."/>
            <person name="Shapiro H."/>
            <person name="Nishiyama T."/>
            <person name="Perroud P.-F."/>
            <person name="Lindquist E."/>
            <person name="Kamisugi Y."/>
            <person name="Tanahashi T."/>
            <person name="Sakakibara K."/>
            <person name="Fujita T."/>
            <person name="Oishi K."/>
            <person name="Shin-I T."/>
            <person name="Kuroki Y."/>
            <person name="Toyoda A."/>
            <person name="Suzuki Y."/>
            <person name="Hashimoto A."/>
            <person name="Yamaguchi K."/>
            <person name="Sugano A."/>
            <person name="Kohara Y."/>
            <person name="Fujiyama A."/>
            <person name="Anterola A."/>
            <person name="Aoki S."/>
            <person name="Ashton N."/>
            <person name="Barbazuk W.B."/>
            <person name="Barker E."/>
            <person name="Bennetzen J."/>
            <person name="Bezanilla M."/>
            <person name="Blankenship R."/>
            <person name="Cho S.H."/>
            <person name="Dutcher S."/>
            <person name="Estelle M."/>
            <person name="Fawcett J.A."/>
            <person name="Gundlach H."/>
            <person name="Hanada K."/>
            <person name="Heyl A."/>
            <person name="Hicks K.A."/>
            <person name="Hugh J."/>
            <person name="Lohr M."/>
            <person name="Mayer K."/>
            <person name="Melkozernov A."/>
            <person name="Murata T."/>
            <person name="Nelson D."/>
            <person name="Pils B."/>
            <person name="Prigge M."/>
            <person name="Reiss B."/>
            <person name="Renner T."/>
            <person name="Rombauts S."/>
            <person name="Rushton P."/>
            <person name="Sanderfoot A."/>
            <person name="Schween G."/>
            <person name="Shiu S.-H."/>
            <person name="Stueber K."/>
            <person name="Theodoulou F.L."/>
            <person name="Tu H."/>
            <person name="Van de Peer Y."/>
            <person name="Verrier P.J."/>
            <person name="Waters E."/>
            <person name="Wood A."/>
            <person name="Yang L."/>
            <person name="Cove D."/>
            <person name="Cuming A."/>
            <person name="Hasebe M."/>
            <person name="Lucas S."/>
            <person name="Mishler D.B."/>
            <person name="Reski R."/>
            <person name="Grigoriev I."/>
            <person name="Quatrano R.S."/>
            <person name="Boore J.L."/>
        </authorList>
    </citation>
    <scope>NUCLEOTIDE SEQUENCE [LARGE SCALE GENOMIC DNA]</scope>
    <source>
        <strain evidence="4 5">cv. Gransden 2004</strain>
    </source>
</reference>
<dbReference type="InterPro" id="IPR051886">
    <property type="entry name" value="Seed_Dev/Stress_Resp_Reg"/>
</dbReference>
<feature type="region of interest" description="Disordered" evidence="1">
    <location>
        <begin position="254"/>
        <end position="301"/>
    </location>
</feature>
<dbReference type="EnsemblPlants" id="Pp3c11_3190V3.1">
    <property type="protein sequence ID" value="Pp3c11_3190V3.1"/>
    <property type="gene ID" value="Pp3c11_3190"/>
</dbReference>
<dbReference type="Pfam" id="PF14144">
    <property type="entry name" value="DOG1"/>
    <property type="match status" value="1"/>
</dbReference>
<feature type="compositionally biased region" description="Polar residues" evidence="1">
    <location>
        <begin position="254"/>
        <end position="275"/>
    </location>
</feature>
<evidence type="ECO:0000313" key="4">
    <source>
        <dbReference type="EnsemblPlants" id="Pp3c11_3190V3.1"/>
    </source>
</evidence>
<dbReference type="InterPro" id="IPR025422">
    <property type="entry name" value="TGA_domain"/>
</dbReference>
<reference evidence="4" key="3">
    <citation type="submission" date="2020-12" db="UniProtKB">
        <authorList>
            <consortium name="EnsemblPlants"/>
        </authorList>
    </citation>
    <scope>IDENTIFICATION</scope>
</reference>
<proteinExistence type="predicted"/>
<dbReference type="Gramene" id="Pp3c11_3190V3.2">
    <property type="protein sequence ID" value="Pp3c11_3190V3.2"/>
    <property type="gene ID" value="Pp3c11_3190"/>
</dbReference>
<keyword evidence="5" id="KW-1185">Reference proteome</keyword>
<dbReference type="PANTHER" id="PTHR46354">
    <property type="entry name" value="DOG1 DOMAIN-CONTAINING PROTEIN"/>
    <property type="match status" value="1"/>
</dbReference>
<dbReference type="Gramene" id="Pp3c11_3190V3.3">
    <property type="protein sequence ID" value="Pp3c11_3190V3.3"/>
    <property type="gene ID" value="Pp3c11_3190"/>
</dbReference>